<proteinExistence type="predicted"/>
<evidence type="ECO:0000256" key="1">
    <source>
        <dbReference type="SAM" id="Phobius"/>
    </source>
</evidence>
<reference evidence="3" key="2">
    <citation type="journal article" date="2016" name="Genome Announc.">
        <title>Draft Genome Sequences of Two Novel Amoeba-Resistant Intranuclear Bacteria, 'Candidatus Berkiella cookevillensis' and 'Candidatus Berkiella aquae'.</title>
        <authorList>
            <person name="Mehari Y.T."/>
            <person name="Arivett B.A."/>
            <person name="Farone A.L."/>
            <person name="Gunderson J.H."/>
            <person name="Farone M.B."/>
        </authorList>
    </citation>
    <scope>NUCLEOTIDE SEQUENCE</scope>
    <source>
        <strain evidence="3">CC99</strain>
    </source>
</reference>
<dbReference type="RefSeq" id="WP_057622737.1">
    <property type="nucleotide sequence ID" value="NZ_LKHV02000001.1"/>
</dbReference>
<evidence type="ECO:0000313" key="2">
    <source>
        <dbReference type="EMBL" id="KRG19988.1"/>
    </source>
</evidence>
<evidence type="ECO:0000313" key="3">
    <source>
        <dbReference type="EMBL" id="MCS5708435.1"/>
    </source>
</evidence>
<dbReference type="Proteomes" id="UP000051494">
    <property type="component" value="Unassembled WGS sequence"/>
</dbReference>
<reference evidence="2" key="1">
    <citation type="submission" date="2015-09" db="EMBL/GenBank/DDBJ databases">
        <title>Draft Genome Sequences of Two Novel Amoeba-resistant Intranuclear Bacteria, Candidatus Berkiella cookevillensis and Candidatus Berkiella aquae.</title>
        <authorList>
            <person name="Mehari Y.T."/>
            <person name="Arivett B.A."/>
            <person name="Farone A.L."/>
            <person name="Gunderson J.H."/>
            <person name="Farone M.B."/>
        </authorList>
    </citation>
    <scope>NUCLEOTIDE SEQUENCE [LARGE SCALE GENOMIC DNA]</scope>
    <source>
        <strain evidence="2">CC99</strain>
    </source>
</reference>
<evidence type="ECO:0000313" key="4">
    <source>
        <dbReference type="Proteomes" id="UP000051494"/>
    </source>
</evidence>
<keyword evidence="1" id="KW-0812">Transmembrane</keyword>
<dbReference type="STRING" id="437022.CC99x_00209"/>
<keyword evidence="1" id="KW-1133">Transmembrane helix</keyword>
<feature type="transmembrane region" description="Helical" evidence="1">
    <location>
        <begin position="90"/>
        <end position="114"/>
    </location>
</feature>
<accession>A0A0Q9YSS1</accession>
<organism evidence="2">
    <name type="scientific">Candidatus Berkiella cookevillensis</name>
    <dbReference type="NCBI Taxonomy" id="437022"/>
    <lineage>
        <taxon>Bacteria</taxon>
        <taxon>Pseudomonadati</taxon>
        <taxon>Pseudomonadota</taxon>
        <taxon>Gammaproteobacteria</taxon>
        <taxon>Candidatus Berkiellales</taxon>
        <taxon>Candidatus Berkiellaceae</taxon>
        <taxon>Candidatus Berkiella</taxon>
    </lineage>
</organism>
<comment type="caution">
    <text evidence="2">The sequence shown here is derived from an EMBL/GenBank/DDBJ whole genome shotgun (WGS) entry which is preliminary data.</text>
</comment>
<dbReference type="EMBL" id="LKHV02000001">
    <property type="protein sequence ID" value="MCS5708435.1"/>
    <property type="molecule type" value="Genomic_DNA"/>
</dbReference>
<name>A0A0Q9YSS1_9GAMM</name>
<dbReference type="AlphaFoldDB" id="A0A0Q9YSS1"/>
<dbReference type="EMBL" id="LKHV01000001">
    <property type="protein sequence ID" value="KRG19988.1"/>
    <property type="molecule type" value="Genomic_DNA"/>
</dbReference>
<reference evidence="3" key="3">
    <citation type="submission" date="2021-06" db="EMBL/GenBank/DDBJ databases">
        <title>Genomic Description and Analysis of Intracellular Bacteria, Candidatus Berkiella cookevillensis and Candidatus Berkiella aquae.</title>
        <authorList>
            <person name="Kidane D.T."/>
            <person name="Mehari Y.T."/>
            <person name="Rice F.C."/>
            <person name="Arivett B.A."/>
            <person name="Farone A.L."/>
            <person name="Berk S.G."/>
            <person name="Farone M.B."/>
        </authorList>
    </citation>
    <scope>NUCLEOTIDE SEQUENCE</scope>
    <source>
        <strain evidence="3">CC99</strain>
    </source>
</reference>
<sequence>MKAKMTQTIFENIILSYGAKPHHWPLDMKDDIHAWIEQNPATTSFLNNEHSFESILDSYEKPIADKNYDANIQCILNKIKDETTFPLQNIFLPLIPKISILALSLLLGISIGIYSPPEDVNTINSNELLNTAFSYTFNDSEINL</sequence>
<keyword evidence="4" id="KW-1185">Reference proteome</keyword>
<gene>
    <name evidence="2" type="ORF">CC99x_00209</name>
    <name evidence="3" type="ORF">CC99x_005890</name>
</gene>
<keyword evidence="1" id="KW-0472">Membrane</keyword>
<protein>
    <submittedName>
        <fullName evidence="2">Uncharacterized protein</fullName>
    </submittedName>
</protein>